<sequence>MFQDLSSSVRDESKERRLSDFPTIFQIPAKPLRIWRNPKVIQLSKLPMTFPRRNSPSHPSLALWISVLPR</sequence>
<dbReference type="Gramene" id="PRQ22064">
    <property type="protein sequence ID" value="PRQ22064"/>
    <property type="gene ID" value="RchiOBHm_Chr6g0246151"/>
</dbReference>
<organism evidence="1 2">
    <name type="scientific">Rosa chinensis</name>
    <name type="common">China rose</name>
    <dbReference type="NCBI Taxonomy" id="74649"/>
    <lineage>
        <taxon>Eukaryota</taxon>
        <taxon>Viridiplantae</taxon>
        <taxon>Streptophyta</taxon>
        <taxon>Embryophyta</taxon>
        <taxon>Tracheophyta</taxon>
        <taxon>Spermatophyta</taxon>
        <taxon>Magnoliopsida</taxon>
        <taxon>eudicotyledons</taxon>
        <taxon>Gunneridae</taxon>
        <taxon>Pentapetalae</taxon>
        <taxon>rosids</taxon>
        <taxon>fabids</taxon>
        <taxon>Rosales</taxon>
        <taxon>Rosaceae</taxon>
        <taxon>Rosoideae</taxon>
        <taxon>Rosoideae incertae sedis</taxon>
        <taxon>Rosa</taxon>
    </lineage>
</organism>
<comment type="caution">
    <text evidence="1">The sequence shown here is derived from an EMBL/GenBank/DDBJ whole genome shotgun (WGS) entry which is preliminary data.</text>
</comment>
<reference evidence="1 2" key="1">
    <citation type="journal article" date="2018" name="Nat. Genet.">
        <title>The Rosa genome provides new insights in the design of modern roses.</title>
        <authorList>
            <person name="Bendahmane M."/>
        </authorList>
    </citation>
    <scope>NUCLEOTIDE SEQUENCE [LARGE SCALE GENOMIC DNA]</scope>
    <source>
        <strain evidence="2">cv. Old Blush</strain>
    </source>
</reference>
<keyword evidence="2" id="KW-1185">Reference proteome</keyword>
<proteinExistence type="predicted"/>
<accession>A0A2P6PJH2</accession>
<evidence type="ECO:0000313" key="2">
    <source>
        <dbReference type="Proteomes" id="UP000238479"/>
    </source>
</evidence>
<protein>
    <submittedName>
        <fullName evidence="1">Uncharacterized protein</fullName>
    </submittedName>
</protein>
<name>A0A2P6PJH2_ROSCH</name>
<evidence type="ECO:0000313" key="1">
    <source>
        <dbReference type="EMBL" id="PRQ22064.1"/>
    </source>
</evidence>
<dbReference type="Proteomes" id="UP000238479">
    <property type="component" value="Chromosome 6"/>
</dbReference>
<gene>
    <name evidence="1" type="ORF">RchiOBHm_Chr6g0246151</name>
</gene>
<dbReference type="EMBL" id="PDCK01000044">
    <property type="protein sequence ID" value="PRQ22064.1"/>
    <property type="molecule type" value="Genomic_DNA"/>
</dbReference>
<dbReference type="AlphaFoldDB" id="A0A2P6PJH2"/>